<feature type="transmembrane region" description="Helical" evidence="9">
    <location>
        <begin position="283"/>
        <end position="307"/>
    </location>
</feature>
<evidence type="ECO:0000256" key="9">
    <source>
        <dbReference type="SAM" id="Phobius"/>
    </source>
</evidence>
<keyword evidence="3" id="KW-1003">Cell membrane</keyword>
<feature type="transmembrane region" description="Helical" evidence="9">
    <location>
        <begin position="250"/>
        <end position="271"/>
    </location>
</feature>
<dbReference type="FunFam" id="1.20.1250.20:FF:000218">
    <property type="entry name" value="facilitated trehalose transporter Tret1"/>
    <property type="match status" value="1"/>
</dbReference>
<keyword evidence="2" id="KW-0813">Transport</keyword>
<dbReference type="PANTHER" id="PTHR48021">
    <property type="match status" value="1"/>
</dbReference>
<dbReference type="SUPFAM" id="SSF103473">
    <property type="entry name" value="MFS general substrate transporter"/>
    <property type="match status" value="1"/>
</dbReference>
<keyword evidence="8" id="KW-0325">Glycoprotein</keyword>
<keyword evidence="5 9" id="KW-0812">Transmembrane</keyword>
<dbReference type="Proteomes" id="UP001329430">
    <property type="component" value="Chromosome 7"/>
</dbReference>
<evidence type="ECO:0000256" key="7">
    <source>
        <dbReference type="ARBA" id="ARBA00023136"/>
    </source>
</evidence>
<keyword evidence="4" id="KW-0762">Sugar transport</keyword>
<dbReference type="Pfam" id="PF00083">
    <property type="entry name" value="Sugar_tr"/>
    <property type="match status" value="1"/>
</dbReference>
<feature type="transmembrane region" description="Helical" evidence="9">
    <location>
        <begin position="52"/>
        <end position="72"/>
    </location>
</feature>
<name>A0AAN7ZF34_9COLE</name>
<dbReference type="AlphaFoldDB" id="A0AAN7ZF34"/>
<feature type="transmembrane region" description="Helical" evidence="9">
    <location>
        <begin position="314"/>
        <end position="336"/>
    </location>
</feature>
<dbReference type="PROSITE" id="PS00216">
    <property type="entry name" value="SUGAR_TRANSPORT_1"/>
    <property type="match status" value="2"/>
</dbReference>
<feature type="domain" description="Major facilitator superfamily (MFS) profile" evidence="10">
    <location>
        <begin position="1"/>
        <end position="441"/>
    </location>
</feature>
<evidence type="ECO:0000313" key="12">
    <source>
        <dbReference type="Proteomes" id="UP001329430"/>
    </source>
</evidence>
<dbReference type="PRINTS" id="PR00171">
    <property type="entry name" value="SUGRTRNSPORT"/>
</dbReference>
<dbReference type="PROSITE" id="PS50850">
    <property type="entry name" value="MFS"/>
    <property type="match status" value="1"/>
</dbReference>
<feature type="transmembrane region" description="Helical" evidence="9">
    <location>
        <begin position="138"/>
        <end position="160"/>
    </location>
</feature>
<dbReference type="InterPro" id="IPR036259">
    <property type="entry name" value="MFS_trans_sf"/>
</dbReference>
<dbReference type="InterPro" id="IPR003663">
    <property type="entry name" value="Sugar/inositol_transpt"/>
</dbReference>
<evidence type="ECO:0000256" key="8">
    <source>
        <dbReference type="ARBA" id="ARBA00023180"/>
    </source>
</evidence>
<evidence type="ECO:0000256" key="5">
    <source>
        <dbReference type="ARBA" id="ARBA00022692"/>
    </source>
</evidence>
<keyword evidence="7 9" id="KW-0472">Membrane</keyword>
<organism evidence="11 12">
    <name type="scientific">Pyrocoelia pectoralis</name>
    <dbReference type="NCBI Taxonomy" id="417401"/>
    <lineage>
        <taxon>Eukaryota</taxon>
        <taxon>Metazoa</taxon>
        <taxon>Ecdysozoa</taxon>
        <taxon>Arthropoda</taxon>
        <taxon>Hexapoda</taxon>
        <taxon>Insecta</taxon>
        <taxon>Pterygota</taxon>
        <taxon>Neoptera</taxon>
        <taxon>Endopterygota</taxon>
        <taxon>Coleoptera</taxon>
        <taxon>Polyphaga</taxon>
        <taxon>Elateriformia</taxon>
        <taxon>Elateroidea</taxon>
        <taxon>Lampyridae</taxon>
        <taxon>Lampyrinae</taxon>
        <taxon>Pyrocoelia</taxon>
    </lineage>
</organism>
<evidence type="ECO:0000256" key="3">
    <source>
        <dbReference type="ARBA" id="ARBA00022475"/>
    </source>
</evidence>
<gene>
    <name evidence="11" type="ORF">RI129_009634</name>
</gene>
<feature type="transmembrane region" description="Helical" evidence="9">
    <location>
        <begin position="385"/>
        <end position="407"/>
    </location>
</feature>
<evidence type="ECO:0000256" key="4">
    <source>
        <dbReference type="ARBA" id="ARBA00022597"/>
    </source>
</evidence>
<evidence type="ECO:0000259" key="10">
    <source>
        <dbReference type="PROSITE" id="PS50850"/>
    </source>
</evidence>
<reference evidence="11 12" key="1">
    <citation type="journal article" date="2024" name="Insects">
        <title>An Improved Chromosome-Level Genome Assembly of the Firefly Pyrocoelia pectoralis.</title>
        <authorList>
            <person name="Fu X."/>
            <person name="Meyer-Rochow V.B."/>
            <person name="Ballantyne L."/>
            <person name="Zhu X."/>
        </authorList>
    </citation>
    <scope>NUCLEOTIDE SEQUENCE [LARGE SCALE GENOMIC DNA]</scope>
    <source>
        <strain evidence="11">XCY_ONT2</strain>
    </source>
</reference>
<dbReference type="PANTHER" id="PTHR48021:SF1">
    <property type="entry name" value="GH07001P-RELATED"/>
    <property type="match status" value="1"/>
</dbReference>
<accession>A0AAN7ZF34</accession>
<comment type="caution">
    <text evidence="11">The sequence shown here is derived from an EMBL/GenBank/DDBJ whole genome shotgun (WGS) entry which is preliminary data.</text>
</comment>
<feature type="transmembrane region" description="Helical" evidence="9">
    <location>
        <begin position="413"/>
        <end position="437"/>
    </location>
</feature>
<evidence type="ECO:0000256" key="2">
    <source>
        <dbReference type="ARBA" id="ARBA00022448"/>
    </source>
</evidence>
<dbReference type="InterPro" id="IPR020846">
    <property type="entry name" value="MFS_dom"/>
</dbReference>
<keyword evidence="12" id="KW-1185">Reference proteome</keyword>
<evidence type="ECO:0000313" key="11">
    <source>
        <dbReference type="EMBL" id="KAK5641087.1"/>
    </source>
</evidence>
<protein>
    <recommendedName>
        <fullName evidence="10">Major facilitator superfamily (MFS) profile domain-containing protein</fullName>
    </recommendedName>
</protein>
<feature type="transmembrane region" description="Helical" evidence="9">
    <location>
        <begin position="79"/>
        <end position="97"/>
    </location>
</feature>
<keyword evidence="6 9" id="KW-1133">Transmembrane helix</keyword>
<comment type="subcellular location">
    <subcellularLocation>
        <location evidence="1">Cell membrane</location>
        <topology evidence="1">Multi-pass membrane protein</topology>
    </subcellularLocation>
</comment>
<dbReference type="GO" id="GO:0022857">
    <property type="term" value="F:transmembrane transporter activity"/>
    <property type="evidence" value="ECO:0007669"/>
    <property type="project" value="InterPro"/>
</dbReference>
<sequence>MQLDWLTLSNRYMQYVSVISVSLAASSITAYIAWSSPALPQLTFLSQSESSWIASVDLFGAIPGGILGGCLMDKIGRKWSIFIATVLFFLPWIPIGVSNNGSVLIVARFVAGIGIGLTTTVVPIYVSEIVDKDIRGRLTTIYVLFSLLGTITMLSVGPFISYKNLSFIGAAFPIACALTFFFLPESPHFLLRIKNKDAARTNLTRLSSKFEDREMIESRLEELEKIVENSISEKFTLKDLICNKDHRRPILILIGLKTIHQLCGLTVINAYMQTIMNLSHTHLPSYVSSIIYGVIQFPSAILSAVLVDKLGRKPLLAISTFGCGTALVCEGIYFYLHNSTTVDLSKLYWFPTFALTLFIVMIPIGISTLSYLMLGELFTMNAKRVAGIIFTTYNGSLLAFVTVRSFAPLVQSIGIHAVFWIFAGVCYLGTIFSIFVLPETKGKSLQEIQDLLSKRNTC</sequence>
<dbReference type="EMBL" id="JAVRBK010000007">
    <property type="protein sequence ID" value="KAK5641087.1"/>
    <property type="molecule type" value="Genomic_DNA"/>
</dbReference>
<evidence type="ECO:0000256" key="6">
    <source>
        <dbReference type="ARBA" id="ARBA00022989"/>
    </source>
</evidence>
<dbReference type="Gene3D" id="1.20.1250.20">
    <property type="entry name" value="MFS general substrate transporter like domains"/>
    <property type="match status" value="1"/>
</dbReference>
<feature type="transmembrane region" description="Helical" evidence="9">
    <location>
        <begin position="103"/>
        <end position="126"/>
    </location>
</feature>
<evidence type="ECO:0000256" key="1">
    <source>
        <dbReference type="ARBA" id="ARBA00004651"/>
    </source>
</evidence>
<dbReference type="InterPro" id="IPR005828">
    <property type="entry name" value="MFS_sugar_transport-like"/>
</dbReference>
<dbReference type="PROSITE" id="PS00217">
    <property type="entry name" value="SUGAR_TRANSPORT_2"/>
    <property type="match status" value="1"/>
</dbReference>
<feature type="transmembrane region" description="Helical" evidence="9">
    <location>
        <begin position="12"/>
        <end position="32"/>
    </location>
</feature>
<feature type="transmembrane region" description="Helical" evidence="9">
    <location>
        <begin position="348"/>
        <end position="373"/>
    </location>
</feature>
<proteinExistence type="predicted"/>
<feature type="transmembrane region" description="Helical" evidence="9">
    <location>
        <begin position="166"/>
        <end position="184"/>
    </location>
</feature>
<dbReference type="GO" id="GO:0005886">
    <property type="term" value="C:plasma membrane"/>
    <property type="evidence" value="ECO:0007669"/>
    <property type="project" value="UniProtKB-SubCell"/>
</dbReference>
<dbReference type="InterPro" id="IPR005829">
    <property type="entry name" value="Sugar_transporter_CS"/>
</dbReference>
<dbReference type="InterPro" id="IPR050549">
    <property type="entry name" value="MFS_Trehalose_Transporter"/>
</dbReference>